<comment type="similarity">
    <text evidence="1 4">Belongs to the DegT/DnrJ/EryC1 family.</text>
</comment>
<dbReference type="AlphaFoldDB" id="A0A4Q1CB09"/>
<keyword evidence="6" id="KW-1185">Reference proteome</keyword>
<dbReference type="OrthoDB" id="9810913at2"/>
<dbReference type="GO" id="GO:0000271">
    <property type="term" value="P:polysaccharide biosynthetic process"/>
    <property type="evidence" value="ECO:0007669"/>
    <property type="project" value="TreeGrafter"/>
</dbReference>
<organism evidence="5 6">
    <name type="scientific">Oleiharenicola lentus</name>
    <dbReference type="NCBI Taxonomy" id="2508720"/>
    <lineage>
        <taxon>Bacteria</taxon>
        <taxon>Pseudomonadati</taxon>
        <taxon>Verrucomicrobiota</taxon>
        <taxon>Opitutia</taxon>
        <taxon>Opitutales</taxon>
        <taxon>Opitutaceae</taxon>
        <taxon>Oleiharenicola</taxon>
    </lineage>
</organism>
<dbReference type="PANTHER" id="PTHR30244">
    <property type="entry name" value="TRANSAMINASE"/>
    <property type="match status" value="1"/>
</dbReference>
<evidence type="ECO:0000256" key="2">
    <source>
        <dbReference type="PIRSR" id="PIRSR000390-1"/>
    </source>
</evidence>
<dbReference type="InterPro" id="IPR015422">
    <property type="entry name" value="PyrdxlP-dep_Trfase_small"/>
</dbReference>
<dbReference type="PANTHER" id="PTHR30244:SF34">
    <property type="entry name" value="DTDP-4-AMINO-4,6-DIDEOXYGALACTOSE TRANSAMINASE"/>
    <property type="match status" value="1"/>
</dbReference>
<keyword evidence="5" id="KW-0808">Transferase</keyword>
<feature type="active site" description="Proton acceptor" evidence="2">
    <location>
        <position position="197"/>
    </location>
</feature>
<dbReference type="InterPro" id="IPR015424">
    <property type="entry name" value="PyrdxlP-dep_Trfase"/>
</dbReference>
<dbReference type="GO" id="GO:0008483">
    <property type="term" value="F:transaminase activity"/>
    <property type="evidence" value="ECO:0007669"/>
    <property type="project" value="UniProtKB-KW"/>
</dbReference>
<dbReference type="InterPro" id="IPR015421">
    <property type="entry name" value="PyrdxlP-dep_Trfase_major"/>
</dbReference>
<protein>
    <submittedName>
        <fullName evidence="5">Glutamine--scyllo-inositol aminotransferase</fullName>
    </submittedName>
</protein>
<dbReference type="GO" id="GO:0030170">
    <property type="term" value="F:pyridoxal phosphate binding"/>
    <property type="evidence" value="ECO:0007669"/>
    <property type="project" value="TreeGrafter"/>
</dbReference>
<evidence type="ECO:0000313" key="5">
    <source>
        <dbReference type="EMBL" id="RXK56244.1"/>
    </source>
</evidence>
<dbReference type="Gene3D" id="3.90.1150.10">
    <property type="entry name" value="Aspartate Aminotransferase, domain 1"/>
    <property type="match status" value="1"/>
</dbReference>
<name>A0A4Q1CB09_9BACT</name>
<evidence type="ECO:0000313" key="6">
    <source>
        <dbReference type="Proteomes" id="UP000290218"/>
    </source>
</evidence>
<evidence type="ECO:0000256" key="4">
    <source>
        <dbReference type="RuleBase" id="RU004508"/>
    </source>
</evidence>
<reference evidence="5 6" key="1">
    <citation type="submission" date="2019-01" db="EMBL/GenBank/DDBJ databases">
        <title>Lacunisphaera sp. strain TWA-58.</title>
        <authorList>
            <person name="Chen W.-M."/>
        </authorList>
    </citation>
    <scope>NUCLEOTIDE SEQUENCE [LARGE SCALE GENOMIC DNA]</scope>
    <source>
        <strain evidence="5 6">TWA-58</strain>
    </source>
</reference>
<sequence>MNPTLALHGGPKAVTAPRPERHRWGAEELSRLTAMVGQKSLFYANGPQCADLAAEFRQTCPAKWLMPTSSGTAALHVAVAALQLPPGSEIITSPITDMGSVIGILYQQLVPVFADIHPHTYNLDPQDVRRRITSKTRAIMPVHLTGNPSDMEAIMTIAREHDLFVIEDCAQAWGALYRGKPVGSWGHLACFSFNEFKHVSCGDGGIVMTNDERFGPTLAKWADKFYDRNSAADARNPTSLAPNYRMSEPQAAVAAGQLTKLPAIIADHVRLGSRLLAQLETRALPGVSLPAIDPRDRHSFWFCLLRLDLARFRCTRDEFAAALVAEGAAATPGYIPRPVYRYPLFQNHDFFAGFWPLREAGLTTMDYRRVSCPVTEAVLADSISLAINPGLTDEIMDQTAAAVAKVTHHFAR</sequence>
<dbReference type="RefSeq" id="WP_129047610.1">
    <property type="nucleotide sequence ID" value="NZ_SDHX01000001.1"/>
</dbReference>
<dbReference type="Pfam" id="PF01041">
    <property type="entry name" value="DegT_DnrJ_EryC1"/>
    <property type="match status" value="1"/>
</dbReference>
<comment type="caution">
    <text evidence="5">The sequence shown here is derived from an EMBL/GenBank/DDBJ whole genome shotgun (WGS) entry which is preliminary data.</text>
</comment>
<dbReference type="Proteomes" id="UP000290218">
    <property type="component" value="Unassembled WGS sequence"/>
</dbReference>
<dbReference type="Gene3D" id="3.40.640.10">
    <property type="entry name" value="Type I PLP-dependent aspartate aminotransferase-like (Major domain)"/>
    <property type="match status" value="1"/>
</dbReference>
<accession>A0A4Q1CB09</accession>
<keyword evidence="5" id="KW-0032">Aminotransferase</keyword>
<keyword evidence="3 4" id="KW-0663">Pyridoxal phosphate</keyword>
<evidence type="ECO:0000256" key="3">
    <source>
        <dbReference type="PIRSR" id="PIRSR000390-2"/>
    </source>
</evidence>
<dbReference type="SUPFAM" id="SSF53383">
    <property type="entry name" value="PLP-dependent transferases"/>
    <property type="match status" value="1"/>
</dbReference>
<gene>
    <name evidence="5" type="ORF">ESB00_10325</name>
</gene>
<proteinExistence type="inferred from homology"/>
<dbReference type="EMBL" id="SDHX01000001">
    <property type="protein sequence ID" value="RXK56244.1"/>
    <property type="molecule type" value="Genomic_DNA"/>
</dbReference>
<dbReference type="InterPro" id="IPR000653">
    <property type="entry name" value="DegT/StrS_aminotransferase"/>
</dbReference>
<evidence type="ECO:0000256" key="1">
    <source>
        <dbReference type="ARBA" id="ARBA00037999"/>
    </source>
</evidence>
<feature type="modified residue" description="N6-(pyridoxal phosphate)lysine" evidence="3">
    <location>
        <position position="197"/>
    </location>
</feature>
<dbReference type="PIRSF" id="PIRSF000390">
    <property type="entry name" value="PLP_StrS"/>
    <property type="match status" value="1"/>
</dbReference>